<gene>
    <name evidence="2" type="ORF">V3391_11010</name>
</gene>
<evidence type="ECO:0000313" key="2">
    <source>
        <dbReference type="EMBL" id="MEF3082732.1"/>
    </source>
</evidence>
<dbReference type="Proteomes" id="UP001358324">
    <property type="component" value="Unassembled WGS sequence"/>
</dbReference>
<keyword evidence="1" id="KW-0812">Transmembrane</keyword>
<comment type="caution">
    <text evidence="2">The sequence shown here is derived from an EMBL/GenBank/DDBJ whole genome shotgun (WGS) entry which is preliminary data.</text>
</comment>
<keyword evidence="3" id="KW-1185">Reference proteome</keyword>
<organism evidence="2 3">
    <name type="scientific">Luteimonas flava</name>
    <dbReference type="NCBI Taxonomy" id="3115822"/>
    <lineage>
        <taxon>Bacteria</taxon>
        <taxon>Pseudomonadati</taxon>
        <taxon>Pseudomonadota</taxon>
        <taxon>Gammaproteobacteria</taxon>
        <taxon>Lysobacterales</taxon>
        <taxon>Lysobacteraceae</taxon>
        <taxon>Luteimonas</taxon>
    </lineage>
</organism>
<dbReference type="EMBL" id="JAZHBM010000002">
    <property type="protein sequence ID" value="MEF3082732.1"/>
    <property type="molecule type" value="Genomic_DNA"/>
</dbReference>
<name>A0ABU7WG97_9GAMM</name>
<proteinExistence type="predicted"/>
<evidence type="ECO:0000313" key="3">
    <source>
        <dbReference type="Proteomes" id="UP001358324"/>
    </source>
</evidence>
<feature type="transmembrane region" description="Helical" evidence="1">
    <location>
        <begin position="34"/>
        <end position="59"/>
    </location>
</feature>
<keyword evidence="1" id="KW-0472">Membrane</keyword>
<sequence>MWTLFKLIRWLVTGLAAWWVFSQATEEGMTAQGSLLAVMVFGQFVFWPVLALWVVPAIFRHRAPTAKKHDRSVFSPSIAHDHIALDQGRDKLWIRDPGRGERYLDRNDILSIRTAFDVRGSVTNQRLELQVRDIEHPLWQVPFVRHSDRRQRGMERNGAERDEWFARLKAWTGLSTIR</sequence>
<dbReference type="RefSeq" id="WP_332078451.1">
    <property type="nucleotide sequence ID" value="NZ_JAZHBM010000002.1"/>
</dbReference>
<accession>A0ABU7WG97</accession>
<reference evidence="2 3" key="1">
    <citation type="submission" date="2024-01" db="EMBL/GenBank/DDBJ databases">
        <title>Novel species of the genus Luteimonas isolated from rivers.</title>
        <authorList>
            <person name="Lu H."/>
        </authorList>
    </citation>
    <scope>NUCLEOTIDE SEQUENCE [LARGE SCALE GENOMIC DNA]</scope>
    <source>
        <strain evidence="2 3">SMYT11W</strain>
    </source>
</reference>
<evidence type="ECO:0000256" key="1">
    <source>
        <dbReference type="SAM" id="Phobius"/>
    </source>
</evidence>
<keyword evidence="1" id="KW-1133">Transmembrane helix</keyword>
<protein>
    <submittedName>
        <fullName evidence="2">Uncharacterized protein</fullName>
    </submittedName>
</protein>